<dbReference type="GO" id="GO:0005524">
    <property type="term" value="F:ATP binding"/>
    <property type="evidence" value="ECO:0007669"/>
    <property type="project" value="UniProtKB-KW"/>
</dbReference>
<dbReference type="PANTHER" id="PTHR24351">
    <property type="entry name" value="RIBOSOMAL PROTEIN S6 KINASE"/>
    <property type="match status" value="1"/>
</dbReference>
<keyword evidence="9" id="KW-1185">Reference proteome</keyword>
<feature type="region of interest" description="Disordered" evidence="6">
    <location>
        <begin position="82"/>
        <end position="114"/>
    </location>
</feature>
<dbReference type="EMBL" id="QDAG01000007">
    <property type="protein sequence ID" value="KAE8127778.1"/>
    <property type="molecule type" value="Genomic_DNA"/>
</dbReference>
<proteinExistence type="predicted"/>
<gene>
    <name evidence="8" type="ORF">DDE84_07655</name>
</gene>
<evidence type="ECO:0000259" key="7">
    <source>
        <dbReference type="PROSITE" id="PS50011"/>
    </source>
</evidence>
<accession>A0A5N6S1K1</accession>
<evidence type="ECO:0000256" key="4">
    <source>
        <dbReference type="ARBA" id="ARBA00022777"/>
    </source>
</evidence>
<dbReference type="InterPro" id="IPR000719">
    <property type="entry name" value="Prot_kinase_dom"/>
</dbReference>
<evidence type="ECO:0000256" key="5">
    <source>
        <dbReference type="ARBA" id="ARBA00022840"/>
    </source>
</evidence>
<dbReference type="AlphaFoldDB" id="A0A5N6S1K1"/>
<keyword evidence="3" id="KW-0547">Nucleotide-binding</keyword>
<feature type="compositionally biased region" description="Low complexity" evidence="6">
    <location>
        <begin position="588"/>
        <end position="597"/>
    </location>
</feature>
<keyword evidence="5" id="KW-0067">ATP-binding</keyword>
<feature type="compositionally biased region" description="Basic and acidic residues" evidence="6">
    <location>
        <begin position="82"/>
        <end position="98"/>
    </location>
</feature>
<feature type="domain" description="Protein kinase" evidence="7">
    <location>
        <begin position="118"/>
        <end position="389"/>
    </location>
</feature>
<dbReference type="SUPFAM" id="SSF56112">
    <property type="entry name" value="Protein kinase-like (PK-like)"/>
    <property type="match status" value="1"/>
</dbReference>
<dbReference type="Pfam" id="PF00069">
    <property type="entry name" value="Pkinase"/>
    <property type="match status" value="1"/>
</dbReference>
<evidence type="ECO:0000256" key="2">
    <source>
        <dbReference type="ARBA" id="ARBA00022679"/>
    </source>
</evidence>
<feature type="compositionally biased region" description="Polar residues" evidence="6">
    <location>
        <begin position="99"/>
        <end position="108"/>
    </location>
</feature>
<protein>
    <submittedName>
        <fullName evidence="8">Serine/threonine protein kinase</fullName>
    </submittedName>
</protein>
<dbReference type="SMART" id="SM00220">
    <property type="entry name" value="S_TKc"/>
    <property type="match status" value="1"/>
</dbReference>
<dbReference type="PROSITE" id="PS50011">
    <property type="entry name" value="PROTEIN_KINASE_DOM"/>
    <property type="match status" value="1"/>
</dbReference>
<evidence type="ECO:0000256" key="6">
    <source>
        <dbReference type="SAM" id="MobiDB-lite"/>
    </source>
</evidence>
<keyword evidence="4 8" id="KW-0418">Kinase</keyword>
<dbReference type="GO" id="GO:0004674">
    <property type="term" value="F:protein serine/threonine kinase activity"/>
    <property type="evidence" value="ECO:0007669"/>
    <property type="project" value="UniProtKB-KW"/>
</dbReference>
<feature type="region of interest" description="Disordered" evidence="6">
    <location>
        <begin position="519"/>
        <end position="610"/>
    </location>
</feature>
<sequence>MPISNRPMHICSQKANRATRPSAPCSQTWNSNVLHLSPLLTEQVENQAEIGRKSGRCQKCAYTRHKENSSVYFPRNVSYEHRHTPSLHTAEERSRKMNQEASRATTGNDPRPPTVPGYACTGRIASGSSAVVYRLHRTSRAEAGIDLRFTRAGEDIAVKVGKRPVRHDSTDLMRREAQCLAALCPHPNILAWHAAGVTQEGHGYLVLDYAALGSCRKRLRAKAFEVDEALSMGIALACALATAHRAGYLHRDIKPSNVLIAASGTPLLADFGICTSVYQPEDSPGFSLPWAPPEVASQASPGSEAGDIYSLAATLFALLCGQSPYEHAYRPRSHNELVRAMLTRATPVLDAAHAPPTVSRALRVAMSQDPGDRFVSALDFARALQHVQFACFHHVTPLAVDGAAPVPAELKCCSTADGRDIARLSMLELPQAAPCPPTAAHSSTTTRPSSSRAPSPQLCKPMPPPRNRRTRSHHAVRTAMPLSAAMLVLIFALAAALTHYSHAPPLAFQRFSGYSHTAFKQPDRQSTPNDLAKDETNLNAEGTPISPPQHVAGSISGDAAVFRWTNPDPHEGDAYAWTPAEPDDADSDSAAQSTSPPNRTAPSPSAITKTTIVTLPRDPQHRRCIQVSIIRSSHRMSQRSPIACTPHP</sequence>
<keyword evidence="1 8" id="KW-0723">Serine/threonine-protein kinase</keyword>
<dbReference type="Proteomes" id="UP000325415">
    <property type="component" value="Unassembled WGS sequence"/>
</dbReference>
<name>A0A5N6S1K1_9BIFI</name>
<comment type="caution">
    <text evidence="8">The sequence shown here is derived from an EMBL/GenBank/DDBJ whole genome shotgun (WGS) entry which is preliminary data.</text>
</comment>
<evidence type="ECO:0000313" key="9">
    <source>
        <dbReference type="Proteomes" id="UP000325415"/>
    </source>
</evidence>
<evidence type="ECO:0000256" key="1">
    <source>
        <dbReference type="ARBA" id="ARBA00022527"/>
    </source>
</evidence>
<feature type="region of interest" description="Disordered" evidence="6">
    <location>
        <begin position="433"/>
        <end position="475"/>
    </location>
</feature>
<dbReference type="CDD" id="cd14014">
    <property type="entry name" value="STKc_PknB_like"/>
    <property type="match status" value="1"/>
</dbReference>
<evidence type="ECO:0000313" key="8">
    <source>
        <dbReference type="EMBL" id="KAE8127778.1"/>
    </source>
</evidence>
<dbReference type="PROSITE" id="PS00108">
    <property type="entry name" value="PROTEIN_KINASE_ST"/>
    <property type="match status" value="1"/>
</dbReference>
<dbReference type="InterPro" id="IPR008271">
    <property type="entry name" value="Ser/Thr_kinase_AS"/>
</dbReference>
<evidence type="ECO:0000256" key="3">
    <source>
        <dbReference type="ARBA" id="ARBA00022741"/>
    </source>
</evidence>
<organism evidence="8 9">
    <name type="scientific">Bifidobacterium tibiigranuli</name>
    <dbReference type="NCBI Taxonomy" id="2172043"/>
    <lineage>
        <taxon>Bacteria</taxon>
        <taxon>Bacillati</taxon>
        <taxon>Actinomycetota</taxon>
        <taxon>Actinomycetes</taxon>
        <taxon>Bifidobacteriales</taxon>
        <taxon>Bifidobacteriaceae</taxon>
        <taxon>Bifidobacterium</taxon>
    </lineage>
</organism>
<dbReference type="Gene3D" id="1.10.510.10">
    <property type="entry name" value="Transferase(Phosphotransferase) domain 1"/>
    <property type="match status" value="1"/>
</dbReference>
<feature type="compositionally biased region" description="Basic residues" evidence="6">
    <location>
        <begin position="466"/>
        <end position="475"/>
    </location>
</feature>
<feature type="compositionally biased region" description="Low complexity" evidence="6">
    <location>
        <begin position="438"/>
        <end position="456"/>
    </location>
</feature>
<dbReference type="InterPro" id="IPR011009">
    <property type="entry name" value="Kinase-like_dom_sf"/>
</dbReference>
<reference evidence="8 9" key="1">
    <citation type="submission" date="2018-04" db="EMBL/GenBank/DDBJ databases">
        <authorList>
            <person name="Eckel V.P."/>
            <person name="Vogel R.F."/>
        </authorList>
    </citation>
    <scope>NUCLEOTIDE SEQUENCE [LARGE SCALE GENOMIC DNA]</scope>
    <source>
        <strain evidence="9">TMW 2.1764</strain>
    </source>
</reference>
<feature type="compositionally biased region" description="Polar residues" evidence="6">
    <location>
        <begin position="598"/>
        <end position="610"/>
    </location>
</feature>
<keyword evidence="2" id="KW-0808">Transferase</keyword>